<feature type="binding site" evidence="9">
    <location>
        <position position="80"/>
    </location>
    <ligand>
        <name>ATP</name>
        <dbReference type="ChEBI" id="CHEBI:30616"/>
    </ligand>
</feature>
<dbReference type="NCBIfam" id="NF003555">
    <property type="entry name" value="PRK05218.1"/>
    <property type="match status" value="1"/>
</dbReference>
<dbReference type="GO" id="GO:0051082">
    <property type="term" value="F:unfolded protein binding"/>
    <property type="evidence" value="ECO:0007669"/>
    <property type="project" value="UniProtKB-UniRule"/>
</dbReference>
<comment type="subunit">
    <text evidence="8">Homodimer.</text>
</comment>
<evidence type="ECO:0000256" key="6">
    <source>
        <dbReference type="ARBA" id="ARBA00023016"/>
    </source>
</evidence>
<dbReference type="GO" id="GO:0140662">
    <property type="term" value="F:ATP-dependent protein folding chaperone"/>
    <property type="evidence" value="ECO:0007669"/>
    <property type="project" value="InterPro"/>
</dbReference>
<feature type="binding site" evidence="9">
    <location>
        <position position="167"/>
    </location>
    <ligand>
        <name>ATP</name>
        <dbReference type="ChEBI" id="CHEBI:30616"/>
    </ligand>
</feature>
<evidence type="ECO:0000313" key="12">
    <source>
        <dbReference type="Proteomes" id="UP000236488"/>
    </source>
</evidence>
<accession>A0A2K2U494</accession>
<dbReference type="Gene3D" id="3.40.50.11260">
    <property type="match status" value="1"/>
</dbReference>
<dbReference type="Proteomes" id="UP000236488">
    <property type="component" value="Unassembled WGS sequence"/>
</dbReference>
<keyword evidence="6 8" id="KW-0346">Stress response</keyword>
<feature type="binding site" evidence="9">
    <location>
        <position position="88"/>
    </location>
    <ligand>
        <name>ATP</name>
        <dbReference type="ChEBI" id="CHEBI:30616"/>
    </ligand>
</feature>
<dbReference type="InterPro" id="IPR020575">
    <property type="entry name" value="Hsp90_N"/>
</dbReference>
<keyword evidence="4 8" id="KW-0547">Nucleotide-binding</keyword>
<evidence type="ECO:0000256" key="1">
    <source>
        <dbReference type="ARBA" id="ARBA00004496"/>
    </source>
</evidence>
<evidence type="ECO:0000259" key="10">
    <source>
        <dbReference type="SMART" id="SM00387"/>
    </source>
</evidence>
<dbReference type="InterPro" id="IPR019805">
    <property type="entry name" value="Heat_shock_protein_90_CS"/>
</dbReference>
<feature type="binding site" evidence="9">
    <location>
        <begin position="117"/>
        <end position="122"/>
    </location>
    <ligand>
        <name>ATP</name>
        <dbReference type="ChEBI" id="CHEBI:30616"/>
    </ligand>
</feature>
<dbReference type="InterPro" id="IPR037196">
    <property type="entry name" value="HSP90_C"/>
</dbReference>
<comment type="caution">
    <text evidence="8">Lacks conserved residue(s) required for the propagation of feature annotation.</text>
</comment>
<dbReference type="InterPro" id="IPR003594">
    <property type="entry name" value="HATPase_dom"/>
</dbReference>
<feature type="binding site" evidence="9">
    <location>
        <position position="29"/>
    </location>
    <ligand>
        <name>ATP</name>
        <dbReference type="ChEBI" id="CHEBI:30616"/>
    </ligand>
</feature>
<dbReference type="InterPro" id="IPR036890">
    <property type="entry name" value="HATPase_C_sf"/>
</dbReference>
<dbReference type="InterPro" id="IPR001404">
    <property type="entry name" value="Hsp90_fam"/>
</dbReference>
<evidence type="ECO:0000256" key="4">
    <source>
        <dbReference type="ARBA" id="ARBA00022741"/>
    </source>
</evidence>
<evidence type="ECO:0000313" key="11">
    <source>
        <dbReference type="EMBL" id="PNV65028.1"/>
    </source>
</evidence>
<dbReference type="HAMAP" id="MF_00505">
    <property type="entry name" value="HSP90"/>
    <property type="match status" value="1"/>
</dbReference>
<dbReference type="PIRSF" id="PIRSF002583">
    <property type="entry name" value="Hsp90"/>
    <property type="match status" value="1"/>
</dbReference>
<organism evidence="11 12">
    <name type="scientific">Rubneribacter badeniensis</name>
    <dbReference type="NCBI Taxonomy" id="2070688"/>
    <lineage>
        <taxon>Bacteria</taxon>
        <taxon>Bacillati</taxon>
        <taxon>Actinomycetota</taxon>
        <taxon>Coriobacteriia</taxon>
        <taxon>Eggerthellales</taxon>
        <taxon>Eggerthellaceae</taxon>
        <taxon>Rubneribacter</taxon>
    </lineage>
</organism>
<comment type="caution">
    <text evidence="11">The sequence shown here is derived from an EMBL/GenBank/DDBJ whole genome shotgun (WGS) entry which is preliminary data.</text>
</comment>
<keyword evidence="5 8" id="KW-0067">ATP-binding</keyword>
<keyword evidence="3 8" id="KW-0963">Cytoplasm</keyword>
<dbReference type="Gene3D" id="3.30.230.80">
    <property type="match status" value="1"/>
</dbReference>
<dbReference type="Pfam" id="PF00183">
    <property type="entry name" value="HSP90"/>
    <property type="match status" value="1"/>
</dbReference>
<dbReference type="Gene3D" id="1.20.120.790">
    <property type="entry name" value="Heat shock protein 90, C-terminal domain"/>
    <property type="match status" value="1"/>
</dbReference>
<evidence type="ECO:0000256" key="5">
    <source>
        <dbReference type="ARBA" id="ARBA00022840"/>
    </source>
</evidence>
<dbReference type="Gene3D" id="3.30.565.10">
    <property type="entry name" value="Histidine kinase-like ATPase, C-terminal domain"/>
    <property type="match status" value="1"/>
</dbReference>
<dbReference type="RefSeq" id="WP_087198552.1">
    <property type="nucleotide sequence ID" value="NZ_DBEYRC010000171.1"/>
</dbReference>
<keyword evidence="7 8" id="KW-0143">Chaperone</keyword>
<feature type="binding site" evidence="9">
    <location>
        <position position="33"/>
    </location>
    <ligand>
        <name>ATP</name>
        <dbReference type="ChEBI" id="CHEBI:30616"/>
    </ligand>
</feature>
<dbReference type="CDD" id="cd16927">
    <property type="entry name" value="HATPase_Hsp90-like"/>
    <property type="match status" value="1"/>
</dbReference>
<evidence type="ECO:0000256" key="9">
    <source>
        <dbReference type="PIRSR" id="PIRSR002583-1"/>
    </source>
</evidence>
<dbReference type="PRINTS" id="PR00775">
    <property type="entry name" value="HEATSHOCK90"/>
</dbReference>
<dbReference type="SUPFAM" id="SSF54211">
    <property type="entry name" value="Ribosomal protein S5 domain 2-like"/>
    <property type="match status" value="1"/>
</dbReference>
<dbReference type="PANTHER" id="PTHR11528">
    <property type="entry name" value="HEAT SHOCK PROTEIN 90 FAMILY MEMBER"/>
    <property type="match status" value="1"/>
</dbReference>
<dbReference type="GO" id="GO:0005524">
    <property type="term" value="F:ATP binding"/>
    <property type="evidence" value="ECO:0007669"/>
    <property type="project" value="UniProtKB-UniRule"/>
</dbReference>
<feature type="binding site" evidence="9">
    <location>
        <position position="75"/>
    </location>
    <ligand>
        <name>ATP</name>
        <dbReference type="ChEBI" id="CHEBI:30616"/>
    </ligand>
</feature>
<feature type="region of interest" description="A; substrate-binding" evidence="8">
    <location>
        <begin position="1"/>
        <end position="348"/>
    </location>
</feature>
<dbReference type="EMBL" id="PPEL01000052">
    <property type="protein sequence ID" value="PNV65028.1"/>
    <property type="molecule type" value="Genomic_DNA"/>
</dbReference>
<sequence>MRKFKTESKKLLDLMINSIYTNREIFLRELISNASDAVDKLYFKSLTDKDIQLGKDELAIRVSFDKDARTVTVSDSGIGMTKDELDRNLGTIAHSDSLAFKMDNAEAQGEDVDIIGQFGVGFYSAFMVAKSVRVVSRAYGSDEAWAWESDGVEGYTVEAAERDGHGTDVILTLKDNAGDESYDTFLSEFGLKSLIKRYSNYVRYPVQMEVSKTREKPRPEDADDDYAPEYESYTELDTINSMIPIWKRSKSEVTEEEYHEFYKTDFHDFADPARTFGIHAEGALSYDALLFIPGRAPYDLYSKDFKKGLALYSSNVLIMEKCEELLPDHYNFVRGVVDSQDLTLNISRETLQHNSQLRAIAKKVEKKVTSELKKMRDNDREEYERFFENFGRGLEYGIYSSYGMLKDELAELLLFYSAKQEKLVTLDEYLAAMPEGQKAIYYAAGESIERLAKMPIVKTVLAKGYDVLLCTRDVDEFCFQSMMTYGAAAAGDGEDAPEQFELKNVASGDLDLASEEEKKEAEETAKENEGLFAALKEALGDAVTDVTVSSRLTDAPACITAAGPISLEMERIMAQMPDGGDAPKSERVLELNAKHPVFDVLRAAQEAGDADKVKLYAELLYNQALLVEGMPIEDPVAYANAVTKLMA</sequence>
<dbReference type="PROSITE" id="PS00298">
    <property type="entry name" value="HSP90"/>
    <property type="match status" value="1"/>
</dbReference>
<evidence type="ECO:0000256" key="3">
    <source>
        <dbReference type="ARBA" id="ARBA00022490"/>
    </source>
</evidence>
<dbReference type="SUPFAM" id="SSF110942">
    <property type="entry name" value="HSP90 C-terminal domain"/>
    <property type="match status" value="1"/>
</dbReference>
<evidence type="ECO:0000256" key="7">
    <source>
        <dbReference type="ARBA" id="ARBA00023186"/>
    </source>
</evidence>
<dbReference type="GO" id="GO:0016887">
    <property type="term" value="F:ATP hydrolysis activity"/>
    <property type="evidence" value="ECO:0007669"/>
    <property type="project" value="InterPro"/>
</dbReference>
<dbReference type="FunFam" id="3.30.565.10:FF:000009">
    <property type="entry name" value="Molecular chaperone HtpG"/>
    <property type="match status" value="1"/>
</dbReference>
<dbReference type="Pfam" id="PF13589">
    <property type="entry name" value="HATPase_c_3"/>
    <property type="match status" value="1"/>
</dbReference>
<evidence type="ECO:0000256" key="2">
    <source>
        <dbReference type="ARBA" id="ARBA00008239"/>
    </source>
</evidence>
<protein>
    <recommendedName>
        <fullName evidence="8">Chaperone protein HtpG</fullName>
    </recommendedName>
    <alternativeName>
        <fullName evidence="8">Heat shock protein HtpG</fullName>
    </alternativeName>
    <alternativeName>
        <fullName evidence="8">High temperature protein G</fullName>
    </alternativeName>
</protein>
<dbReference type="GO" id="GO:0005737">
    <property type="term" value="C:cytoplasm"/>
    <property type="evidence" value="ECO:0007669"/>
    <property type="project" value="UniProtKB-SubCell"/>
</dbReference>
<dbReference type="InterPro" id="IPR020568">
    <property type="entry name" value="Ribosomal_Su5_D2-typ_SF"/>
</dbReference>
<comment type="similarity">
    <text evidence="2 8">Belongs to the heat shock protein 90 family.</text>
</comment>
<comment type="subcellular location">
    <subcellularLocation>
        <location evidence="1 8">Cytoplasm</location>
    </subcellularLocation>
</comment>
<keyword evidence="12" id="KW-1185">Reference proteome</keyword>
<dbReference type="SUPFAM" id="SSF55874">
    <property type="entry name" value="ATPase domain of HSP90 chaperone/DNA topoisomerase II/histidine kinase"/>
    <property type="match status" value="1"/>
</dbReference>
<gene>
    <name evidence="8" type="primary">htpG</name>
    <name evidence="11" type="ORF">C2L80_08765</name>
</gene>
<name>A0A2K2U494_9ACTN</name>
<proteinExistence type="inferred from homology"/>
<feature type="binding site" evidence="9">
    <location>
        <position position="348"/>
    </location>
    <ligand>
        <name>ATP</name>
        <dbReference type="ChEBI" id="CHEBI:30616"/>
    </ligand>
</feature>
<feature type="domain" description="Histidine kinase/HSP90-like ATPase" evidence="10">
    <location>
        <begin position="22"/>
        <end position="177"/>
    </location>
</feature>
<comment type="function">
    <text evidence="8">Molecular chaperone. Has ATPase activity.</text>
</comment>
<evidence type="ECO:0000256" key="8">
    <source>
        <dbReference type="HAMAP-Rule" id="MF_00505"/>
    </source>
</evidence>
<dbReference type="SMART" id="SM00387">
    <property type="entry name" value="HATPase_c"/>
    <property type="match status" value="1"/>
</dbReference>
<feature type="region of interest" description="C" evidence="8">
    <location>
        <begin position="572"/>
        <end position="647"/>
    </location>
</feature>
<dbReference type="AlphaFoldDB" id="A0A2K2U494"/>
<reference evidence="11 12" key="1">
    <citation type="journal article" date="2018" name="Int. J. Syst. Evol. Microbiol.">
        <title>Rubneribacter badeniensis gen. nov., sp. nov. and Enteroscipio rubneri gen. nov., sp. nov., new members of the Eggerthellaceae isolated from human faeces.</title>
        <authorList>
            <person name="Danylec N."/>
            <person name="Gobl A."/>
            <person name="Stoll D.A."/>
            <person name="Hetzer B."/>
            <person name="Kulling S.E."/>
            <person name="Huch M."/>
        </authorList>
    </citation>
    <scope>NUCLEOTIDE SEQUENCE [LARGE SCALE GENOMIC DNA]</scope>
    <source>
        <strain evidence="11 12">ResAG-85</strain>
    </source>
</reference>